<dbReference type="NCBIfam" id="TIGR01133">
    <property type="entry name" value="murG"/>
    <property type="match status" value="1"/>
</dbReference>
<keyword evidence="5 10" id="KW-0133">Cell shape</keyword>
<dbReference type="Gene3D" id="3.40.50.2000">
    <property type="entry name" value="Glycogen Phosphorylase B"/>
    <property type="match status" value="2"/>
</dbReference>
<dbReference type="GO" id="GO:0071555">
    <property type="term" value="P:cell wall organization"/>
    <property type="evidence" value="ECO:0007669"/>
    <property type="project" value="UniProtKB-KW"/>
</dbReference>
<feature type="domain" description="Glycosyltransferase family 28 N-terminal" evidence="11">
    <location>
        <begin position="10"/>
        <end position="155"/>
    </location>
</feature>
<dbReference type="PANTHER" id="PTHR21015">
    <property type="entry name" value="UDP-N-ACETYLGLUCOSAMINE--N-ACETYLMURAMYL-(PENTAPEPTIDE) PYROPHOSPHORYL-UNDECAPRENOL N-ACETYLGLUCOSAMINE TRANSFERASE 1"/>
    <property type="match status" value="1"/>
</dbReference>
<feature type="binding site" evidence="10">
    <location>
        <begin position="17"/>
        <end position="19"/>
    </location>
    <ligand>
        <name>UDP-N-acetyl-alpha-D-glucosamine</name>
        <dbReference type="ChEBI" id="CHEBI:57705"/>
    </ligand>
</feature>
<keyword evidence="2 10" id="KW-0132">Cell division</keyword>
<comment type="pathway">
    <text evidence="10">Cell wall biogenesis; peptidoglycan biosynthesis.</text>
</comment>
<dbReference type="InterPro" id="IPR007235">
    <property type="entry name" value="Glyco_trans_28_C"/>
</dbReference>
<dbReference type="GO" id="GO:0008360">
    <property type="term" value="P:regulation of cell shape"/>
    <property type="evidence" value="ECO:0007669"/>
    <property type="project" value="UniProtKB-KW"/>
</dbReference>
<comment type="function">
    <text evidence="10">Cell wall formation. Catalyzes the transfer of a GlcNAc subunit on undecaprenyl-pyrophosphoryl-MurNAc-pentapeptide (lipid intermediate I) to form undecaprenyl-pyrophosphoryl-MurNAc-(pentapeptide)GlcNAc (lipid intermediate II).</text>
</comment>
<evidence type="ECO:0000256" key="8">
    <source>
        <dbReference type="ARBA" id="ARBA00023306"/>
    </source>
</evidence>
<evidence type="ECO:0000259" key="12">
    <source>
        <dbReference type="Pfam" id="PF04101"/>
    </source>
</evidence>
<dbReference type="InterPro" id="IPR004276">
    <property type="entry name" value="GlycoTrans_28_N"/>
</dbReference>
<keyword evidence="3 10" id="KW-0328">Glycosyltransferase</keyword>
<proteinExistence type="inferred from homology"/>
<dbReference type="InterPro" id="IPR006009">
    <property type="entry name" value="GlcNAc_MurG"/>
</dbReference>
<dbReference type="GO" id="GO:0051301">
    <property type="term" value="P:cell division"/>
    <property type="evidence" value="ECO:0007669"/>
    <property type="project" value="UniProtKB-KW"/>
</dbReference>
<dbReference type="GO" id="GO:0005975">
    <property type="term" value="P:carbohydrate metabolic process"/>
    <property type="evidence" value="ECO:0007669"/>
    <property type="project" value="InterPro"/>
</dbReference>
<accession>A0A931N5V5</accession>
<feature type="binding site" evidence="10">
    <location>
        <position position="208"/>
    </location>
    <ligand>
        <name>UDP-N-acetyl-alpha-D-glucosamine</name>
        <dbReference type="ChEBI" id="CHEBI:57705"/>
    </ligand>
</feature>
<organism evidence="13 14">
    <name type="scientific">Nocardia bovistercoris</name>
    <dbReference type="NCBI Taxonomy" id="2785916"/>
    <lineage>
        <taxon>Bacteria</taxon>
        <taxon>Bacillati</taxon>
        <taxon>Actinomycetota</taxon>
        <taxon>Actinomycetes</taxon>
        <taxon>Mycobacteriales</taxon>
        <taxon>Nocardiaceae</taxon>
        <taxon>Nocardia</taxon>
    </lineage>
</organism>
<keyword evidence="1 10" id="KW-1003">Cell membrane</keyword>
<evidence type="ECO:0000256" key="6">
    <source>
        <dbReference type="ARBA" id="ARBA00022984"/>
    </source>
</evidence>
<gene>
    <name evidence="10 13" type="primary">murG</name>
    <name evidence="13" type="ORF">IT779_27945</name>
</gene>
<sequence length="374" mass="38727">MSDVRSGLSVIVAGGGTAGHIEPALAVADALRRLDDSIRVTALGTERGLETTLIPERGYPLKLIPPVPLPRKPSADLLRLPGRVRASVARTREIIEAERADLIIGFGGYVALPAYLAAGRGVLRRGRAVPLIVHEANAKAGIANKVGARRAARVLAAVPDSGLARAEVVGIPVRAAITDLDRVALRSEARAHFGLPAVGTVLLVFGGSQGARTLNEAVSGAAPQLAAAGISVLHAHGPKNTLSLPETGDGGRYVAVPYLSRMDLAYAAADAVVCRSGAMTVAEVSAVGLPAFYVPLPHGNGEQELNARPVVGKGGGRIVPDSELTPKYVIDEVIPLLMDPTRLSEMSRAAAGAGHRDAADTVARIAVEVARRAR</sequence>
<keyword evidence="6 10" id="KW-0573">Peptidoglycan synthesis</keyword>
<keyword evidence="7 10" id="KW-0472">Membrane</keyword>
<dbReference type="Pfam" id="PF04101">
    <property type="entry name" value="Glyco_tran_28_C"/>
    <property type="match status" value="1"/>
</dbReference>
<evidence type="ECO:0000256" key="10">
    <source>
        <dbReference type="HAMAP-Rule" id="MF_00033"/>
    </source>
</evidence>
<dbReference type="CDD" id="cd03785">
    <property type="entry name" value="GT28_MurG"/>
    <property type="match status" value="1"/>
</dbReference>
<evidence type="ECO:0000256" key="7">
    <source>
        <dbReference type="ARBA" id="ARBA00023136"/>
    </source>
</evidence>
<evidence type="ECO:0000313" key="14">
    <source>
        <dbReference type="Proteomes" id="UP000655751"/>
    </source>
</evidence>
<keyword evidence="14" id="KW-1185">Reference proteome</keyword>
<dbReference type="RefSeq" id="WP_196152402.1">
    <property type="nucleotide sequence ID" value="NZ_JADMLG010000013.1"/>
</dbReference>
<keyword evidence="4 10" id="KW-0808">Transferase</keyword>
<comment type="subcellular location">
    <subcellularLocation>
        <location evidence="10">Cell membrane</location>
        <topology evidence="10">Peripheral membrane protein</topology>
        <orientation evidence="10">Cytoplasmic side</orientation>
    </subcellularLocation>
</comment>
<evidence type="ECO:0000256" key="5">
    <source>
        <dbReference type="ARBA" id="ARBA00022960"/>
    </source>
</evidence>
<evidence type="ECO:0000256" key="9">
    <source>
        <dbReference type="ARBA" id="ARBA00023316"/>
    </source>
</evidence>
<evidence type="ECO:0000256" key="1">
    <source>
        <dbReference type="ARBA" id="ARBA00022475"/>
    </source>
</evidence>
<comment type="caution">
    <text evidence="10">Lacks conserved residue(s) required for the propagation of feature annotation.</text>
</comment>
<dbReference type="GO" id="GO:0050511">
    <property type="term" value="F:undecaprenyldiphospho-muramoylpentapeptide beta-N-acetylglucosaminyltransferase activity"/>
    <property type="evidence" value="ECO:0007669"/>
    <property type="project" value="UniProtKB-UniRule"/>
</dbReference>
<feature type="domain" description="Glycosyl transferase family 28 C-terminal" evidence="12">
    <location>
        <begin position="201"/>
        <end position="361"/>
    </location>
</feature>
<keyword evidence="8 10" id="KW-0131">Cell cycle</keyword>
<evidence type="ECO:0000256" key="2">
    <source>
        <dbReference type="ARBA" id="ARBA00022618"/>
    </source>
</evidence>
<dbReference type="EC" id="2.4.1.227" evidence="10"/>
<dbReference type="Pfam" id="PF03033">
    <property type="entry name" value="Glyco_transf_28"/>
    <property type="match status" value="1"/>
</dbReference>
<dbReference type="HAMAP" id="MF_00033">
    <property type="entry name" value="MurG"/>
    <property type="match status" value="1"/>
</dbReference>
<comment type="similarity">
    <text evidence="10">Belongs to the glycosyltransferase 28 family. MurG subfamily.</text>
</comment>
<keyword evidence="9 10" id="KW-0961">Cell wall biogenesis/degradation</keyword>
<evidence type="ECO:0000256" key="4">
    <source>
        <dbReference type="ARBA" id="ARBA00022679"/>
    </source>
</evidence>
<feature type="binding site" evidence="10">
    <location>
        <position position="137"/>
    </location>
    <ligand>
        <name>UDP-N-acetyl-alpha-D-glucosamine</name>
        <dbReference type="ChEBI" id="CHEBI:57705"/>
    </ligand>
</feature>
<feature type="binding site" evidence="10">
    <location>
        <position position="303"/>
    </location>
    <ligand>
        <name>UDP-N-acetyl-alpha-D-glucosamine</name>
        <dbReference type="ChEBI" id="CHEBI:57705"/>
    </ligand>
</feature>
<dbReference type="SUPFAM" id="SSF53756">
    <property type="entry name" value="UDP-Glycosyltransferase/glycogen phosphorylase"/>
    <property type="match status" value="1"/>
</dbReference>
<dbReference type="Proteomes" id="UP000655751">
    <property type="component" value="Unassembled WGS sequence"/>
</dbReference>
<dbReference type="EMBL" id="JADMLG010000013">
    <property type="protein sequence ID" value="MBH0780112.1"/>
    <property type="molecule type" value="Genomic_DNA"/>
</dbReference>
<dbReference type="GO" id="GO:0009252">
    <property type="term" value="P:peptidoglycan biosynthetic process"/>
    <property type="evidence" value="ECO:0007669"/>
    <property type="project" value="UniProtKB-UniRule"/>
</dbReference>
<protein>
    <recommendedName>
        <fullName evidence="10">UDP-N-acetylglucosamine--N-acetylmuramyl-(pentapeptide) pyrophosphoryl-undecaprenol N-acetylglucosamine transferase</fullName>
        <ecNumber evidence="10">2.4.1.227</ecNumber>
    </recommendedName>
    <alternativeName>
        <fullName evidence="10">Undecaprenyl-PP-MurNAc-pentapeptide-UDPGlcNAc GlcNAc transferase</fullName>
    </alternativeName>
</protein>
<evidence type="ECO:0000313" key="13">
    <source>
        <dbReference type="EMBL" id="MBH0780112.1"/>
    </source>
</evidence>
<evidence type="ECO:0000256" key="3">
    <source>
        <dbReference type="ARBA" id="ARBA00022676"/>
    </source>
</evidence>
<reference evidence="13" key="1">
    <citation type="submission" date="2020-11" db="EMBL/GenBank/DDBJ databases">
        <title>Nocardia NEAU-351.nov., a novel actinomycete isolated from the cow dung.</title>
        <authorList>
            <person name="Zhang X."/>
        </authorList>
    </citation>
    <scope>NUCLEOTIDE SEQUENCE</scope>
    <source>
        <strain evidence="13">NEAU-351</strain>
    </source>
</reference>
<dbReference type="AlphaFoldDB" id="A0A931N5V5"/>
<dbReference type="PANTHER" id="PTHR21015:SF22">
    <property type="entry name" value="GLYCOSYLTRANSFERASE"/>
    <property type="match status" value="1"/>
</dbReference>
<comment type="caution">
    <text evidence="13">The sequence shown here is derived from an EMBL/GenBank/DDBJ whole genome shotgun (WGS) entry which is preliminary data.</text>
</comment>
<comment type="catalytic activity">
    <reaction evidence="10">
        <text>di-trans,octa-cis-undecaprenyl diphospho-N-acetyl-alpha-D-muramoyl-L-alanyl-D-glutamyl-meso-2,6-diaminopimeloyl-D-alanyl-D-alanine + UDP-N-acetyl-alpha-D-glucosamine = di-trans,octa-cis-undecaprenyl diphospho-[N-acetyl-alpha-D-glucosaminyl-(1-&gt;4)]-N-acetyl-alpha-D-muramoyl-L-alanyl-D-glutamyl-meso-2,6-diaminopimeloyl-D-alanyl-D-alanine + UDP + H(+)</text>
        <dbReference type="Rhea" id="RHEA:31227"/>
        <dbReference type="ChEBI" id="CHEBI:15378"/>
        <dbReference type="ChEBI" id="CHEBI:57705"/>
        <dbReference type="ChEBI" id="CHEBI:58223"/>
        <dbReference type="ChEBI" id="CHEBI:61387"/>
        <dbReference type="ChEBI" id="CHEBI:61388"/>
        <dbReference type="EC" id="2.4.1.227"/>
    </reaction>
</comment>
<feature type="binding site" evidence="10">
    <location>
        <position position="174"/>
    </location>
    <ligand>
        <name>UDP-N-acetyl-alpha-D-glucosamine</name>
        <dbReference type="ChEBI" id="CHEBI:57705"/>
    </ligand>
</feature>
<dbReference type="GO" id="GO:0005886">
    <property type="term" value="C:plasma membrane"/>
    <property type="evidence" value="ECO:0007669"/>
    <property type="project" value="UniProtKB-SubCell"/>
</dbReference>
<name>A0A931N5V5_9NOCA</name>
<evidence type="ECO:0000259" key="11">
    <source>
        <dbReference type="Pfam" id="PF03033"/>
    </source>
</evidence>